<evidence type="ECO:0000313" key="2">
    <source>
        <dbReference type="EMBL" id="MFC5067240.1"/>
    </source>
</evidence>
<evidence type="ECO:0008006" key="4">
    <source>
        <dbReference type="Google" id="ProtNLM"/>
    </source>
</evidence>
<accession>A0ABV9Z0K6</accession>
<evidence type="ECO:0000256" key="1">
    <source>
        <dbReference type="SAM" id="MobiDB-lite"/>
    </source>
</evidence>
<dbReference type="EMBL" id="JBHSJF010000004">
    <property type="protein sequence ID" value="MFC5067240.1"/>
    <property type="molecule type" value="Genomic_DNA"/>
</dbReference>
<feature type="compositionally biased region" description="Low complexity" evidence="1">
    <location>
        <begin position="41"/>
        <end position="61"/>
    </location>
</feature>
<name>A0ABV9Z0K6_9HYPH</name>
<feature type="compositionally biased region" description="Basic and acidic residues" evidence="1">
    <location>
        <begin position="19"/>
        <end position="37"/>
    </location>
</feature>
<protein>
    <recommendedName>
        <fullName evidence="4">DUF3618 domain-containing protein</fullName>
    </recommendedName>
</protein>
<dbReference type="RefSeq" id="WP_114957147.1">
    <property type="nucleotide sequence ID" value="NZ_JBHSJF010000004.1"/>
</dbReference>
<proteinExistence type="predicted"/>
<feature type="compositionally biased region" description="Basic and acidic residues" evidence="1">
    <location>
        <begin position="167"/>
        <end position="182"/>
    </location>
</feature>
<feature type="compositionally biased region" description="Polar residues" evidence="1">
    <location>
        <begin position="1"/>
        <end position="15"/>
    </location>
</feature>
<evidence type="ECO:0000313" key="3">
    <source>
        <dbReference type="Proteomes" id="UP001595796"/>
    </source>
</evidence>
<feature type="region of interest" description="Disordered" evidence="1">
    <location>
        <begin position="1"/>
        <end position="62"/>
    </location>
</feature>
<feature type="compositionally biased region" description="Gly residues" evidence="1">
    <location>
        <begin position="202"/>
        <end position="212"/>
    </location>
</feature>
<sequence>MSNFPSTDSTQSSGGTFADARDDAARSFDDIRSETDRQVGALRDQAQSAARDARSDVSSLADDVKHRARDYANESIGAGADRLDSIAGAVRRAADDLEQQSPQIAGYVRGAAESVERFTSSVRQRNVDDLIHDARDFTRRNPALVFGGAVLAGVVLSRFLKSSADRRSASDDLDRSTRRFSDNRGALPLGEGAERSDYEIGPGIGGTRNVGN</sequence>
<dbReference type="Proteomes" id="UP001595796">
    <property type="component" value="Unassembled WGS sequence"/>
</dbReference>
<keyword evidence="3" id="KW-1185">Reference proteome</keyword>
<dbReference type="Gene3D" id="1.20.120.20">
    <property type="entry name" value="Apolipoprotein"/>
    <property type="match status" value="1"/>
</dbReference>
<feature type="region of interest" description="Disordered" evidence="1">
    <location>
        <begin position="167"/>
        <end position="212"/>
    </location>
</feature>
<comment type="caution">
    <text evidence="2">The sequence shown here is derived from an EMBL/GenBank/DDBJ whole genome shotgun (WGS) entry which is preliminary data.</text>
</comment>
<gene>
    <name evidence="2" type="ORF">ACFPFW_04330</name>
</gene>
<organism evidence="2 3">
    <name type="scientific">Flaviflagellibacter deserti</name>
    <dbReference type="NCBI Taxonomy" id="2267266"/>
    <lineage>
        <taxon>Bacteria</taxon>
        <taxon>Pseudomonadati</taxon>
        <taxon>Pseudomonadota</taxon>
        <taxon>Alphaproteobacteria</taxon>
        <taxon>Hyphomicrobiales</taxon>
        <taxon>Flaviflagellibacter</taxon>
    </lineage>
</organism>
<reference evidence="3" key="1">
    <citation type="journal article" date="2019" name="Int. J. Syst. Evol. Microbiol.">
        <title>The Global Catalogue of Microorganisms (GCM) 10K type strain sequencing project: providing services to taxonomists for standard genome sequencing and annotation.</title>
        <authorList>
            <consortium name="The Broad Institute Genomics Platform"/>
            <consortium name="The Broad Institute Genome Sequencing Center for Infectious Disease"/>
            <person name="Wu L."/>
            <person name="Ma J."/>
        </authorList>
    </citation>
    <scope>NUCLEOTIDE SEQUENCE [LARGE SCALE GENOMIC DNA]</scope>
    <source>
        <strain evidence="3">CGMCC 1.16444</strain>
    </source>
</reference>